<dbReference type="InterPro" id="IPR029044">
    <property type="entry name" value="Nucleotide-diphossugar_trans"/>
</dbReference>
<keyword evidence="3 6" id="KW-0808">Transferase</keyword>
<keyword evidence="4" id="KW-0812">Transmembrane</keyword>
<accession>A0ABU8NUF0</accession>
<dbReference type="EC" id="2.4.-.-" evidence="6"/>
<keyword evidence="2 6" id="KW-0328">Glycosyltransferase</keyword>
<dbReference type="PANTHER" id="PTHR43179">
    <property type="entry name" value="RHAMNOSYLTRANSFERASE WBBL"/>
    <property type="match status" value="1"/>
</dbReference>
<evidence type="ECO:0000313" key="7">
    <source>
        <dbReference type="Proteomes" id="UP001378956"/>
    </source>
</evidence>
<reference evidence="6 7" key="1">
    <citation type="submission" date="2024-03" db="EMBL/GenBank/DDBJ databases">
        <title>Sequence of Lycoming College Course Isolates.</title>
        <authorList>
            <person name="Plotts O."/>
            <person name="Newman J."/>
        </authorList>
    </citation>
    <scope>NUCLEOTIDE SEQUENCE [LARGE SCALE GENOMIC DNA]</scope>
    <source>
        <strain evidence="6 7">CJB-3</strain>
    </source>
</reference>
<dbReference type="PANTHER" id="PTHR43179:SF12">
    <property type="entry name" value="GALACTOFURANOSYLTRANSFERASE GLFT2"/>
    <property type="match status" value="1"/>
</dbReference>
<dbReference type="GO" id="GO:0016757">
    <property type="term" value="F:glycosyltransferase activity"/>
    <property type="evidence" value="ECO:0007669"/>
    <property type="project" value="UniProtKB-KW"/>
</dbReference>
<comment type="similarity">
    <text evidence="1">Belongs to the glycosyltransferase 2 family.</text>
</comment>
<dbReference type="RefSeq" id="WP_288884010.1">
    <property type="nucleotide sequence ID" value="NZ_CBFGNQ010000017.1"/>
</dbReference>
<feature type="transmembrane region" description="Helical" evidence="4">
    <location>
        <begin position="272"/>
        <end position="292"/>
    </location>
</feature>
<evidence type="ECO:0000256" key="3">
    <source>
        <dbReference type="ARBA" id="ARBA00022679"/>
    </source>
</evidence>
<name>A0ABU8NUF0_9SPHI</name>
<keyword evidence="4" id="KW-1133">Transmembrane helix</keyword>
<proteinExistence type="inferred from homology"/>
<dbReference type="InterPro" id="IPR001173">
    <property type="entry name" value="Glyco_trans_2-like"/>
</dbReference>
<dbReference type="Gene3D" id="3.90.550.10">
    <property type="entry name" value="Spore Coat Polysaccharide Biosynthesis Protein SpsA, Chain A"/>
    <property type="match status" value="1"/>
</dbReference>
<evidence type="ECO:0000313" key="6">
    <source>
        <dbReference type="EMBL" id="MEJ2905880.1"/>
    </source>
</evidence>
<organism evidence="6 7">
    <name type="scientific">Pedobacter panaciterrae</name>
    <dbReference type="NCBI Taxonomy" id="363849"/>
    <lineage>
        <taxon>Bacteria</taxon>
        <taxon>Pseudomonadati</taxon>
        <taxon>Bacteroidota</taxon>
        <taxon>Sphingobacteriia</taxon>
        <taxon>Sphingobacteriales</taxon>
        <taxon>Sphingobacteriaceae</taxon>
        <taxon>Pedobacter</taxon>
    </lineage>
</organism>
<dbReference type="SUPFAM" id="SSF53448">
    <property type="entry name" value="Nucleotide-diphospho-sugar transferases"/>
    <property type="match status" value="1"/>
</dbReference>
<evidence type="ECO:0000256" key="4">
    <source>
        <dbReference type="SAM" id="Phobius"/>
    </source>
</evidence>
<dbReference type="Pfam" id="PF00535">
    <property type="entry name" value="Glycos_transf_2"/>
    <property type="match status" value="1"/>
</dbReference>
<keyword evidence="7" id="KW-1185">Reference proteome</keyword>
<keyword evidence="4" id="KW-0472">Membrane</keyword>
<feature type="domain" description="Glycosyltransferase 2-like" evidence="5">
    <location>
        <begin position="32"/>
        <end position="134"/>
    </location>
</feature>
<gene>
    <name evidence="6" type="ORF">WAE58_25770</name>
</gene>
<sequence>MYQNTSIDIVIPSFRLDEDVLLDIFNIERPEGFLVDFYIVADNPLLVIPDEIVKLATENKINLVKNEINLGFSKTRNNGIRLGKGKWILLLDDDIVPSKKLLVAYAEAIKKNPDSIGFAGVTNFPLPFNAATRAMDINGTTGHFKAALDNKPLVWVPTANVMLNRAKMDMTLFNEKLDKGGEDIEFLLRNSLLYNEKYVPVPDAVVEHPWWNNGAIQTERIFRYGRGAADIAILDTIKSYTYHDFLNTSESLLILLICSPLVAIFYSINELVLLMALILFAEVLTNLIKVFYKSKVFSFSVALNLFWIKNCYESGYLFESLSRGRVSGFAERIEMGFTKENPKWFRLNKWKIVKMILLLVLFSITRL</sequence>
<evidence type="ECO:0000256" key="1">
    <source>
        <dbReference type="ARBA" id="ARBA00006739"/>
    </source>
</evidence>
<dbReference type="Proteomes" id="UP001378956">
    <property type="component" value="Unassembled WGS sequence"/>
</dbReference>
<evidence type="ECO:0000256" key="2">
    <source>
        <dbReference type="ARBA" id="ARBA00022676"/>
    </source>
</evidence>
<dbReference type="EMBL" id="JBBEUB010000017">
    <property type="protein sequence ID" value="MEJ2905880.1"/>
    <property type="molecule type" value="Genomic_DNA"/>
</dbReference>
<comment type="caution">
    <text evidence="6">The sequence shown here is derived from an EMBL/GenBank/DDBJ whole genome shotgun (WGS) entry which is preliminary data.</text>
</comment>
<protein>
    <submittedName>
        <fullName evidence="6">Glycosyltransferase</fullName>
        <ecNumber evidence="6">2.4.-.-</ecNumber>
    </submittedName>
</protein>
<evidence type="ECO:0000259" key="5">
    <source>
        <dbReference type="Pfam" id="PF00535"/>
    </source>
</evidence>